<comment type="caution">
    <text evidence="1">The sequence shown here is derived from an EMBL/GenBank/DDBJ whole genome shotgun (WGS) entry which is preliminary data.</text>
</comment>
<organism evidence="1 2">
    <name type="scientific">Cudoniella acicularis</name>
    <dbReference type="NCBI Taxonomy" id="354080"/>
    <lineage>
        <taxon>Eukaryota</taxon>
        <taxon>Fungi</taxon>
        <taxon>Dikarya</taxon>
        <taxon>Ascomycota</taxon>
        <taxon>Pezizomycotina</taxon>
        <taxon>Leotiomycetes</taxon>
        <taxon>Helotiales</taxon>
        <taxon>Tricladiaceae</taxon>
        <taxon>Cudoniella</taxon>
    </lineage>
</organism>
<evidence type="ECO:0000313" key="1">
    <source>
        <dbReference type="EMBL" id="KAF4622758.1"/>
    </source>
</evidence>
<evidence type="ECO:0000313" key="2">
    <source>
        <dbReference type="Proteomes" id="UP000566819"/>
    </source>
</evidence>
<dbReference type="Proteomes" id="UP000566819">
    <property type="component" value="Unassembled WGS sequence"/>
</dbReference>
<proteinExistence type="predicted"/>
<name>A0A8H4R5G5_9HELO</name>
<reference evidence="1 2" key="1">
    <citation type="submission" date="2020-03" db="EMBL/GenBank/DDBJ databases">
        <title>Draft Genome Sequence of Cudoniella acicularis.</title>
        <authorList>
            <person name="Buettner E."/>
            <person name="Kellner H."/>
        </authorList>
    </citation>
    <scope>NUCLEOTIDE SEQUENCE [LARGE SCALE GENOMIC DNA]</scope>
    <source>
        <strain evidence="1 2">DSM 108380</strain>
    </source>
</reference>
<sequence length="259" mass="29004">MIYIDDILAFEGHRDLEEAAKAVIIRGEKIVTGLKEYSALDIELEKSEFIIFKRRKVDYISTDEYTDILEPPVYNGETVRDERHEYFWYGPKRWVRRTRYLRLSMGEPAPFFIDITDGVLKPVICEPTELARFQANKVPIASPSGSTDGPLASEEAKQTLISLVRKLTSSLTPADIQLILDNLPTRGYNPETPNWDIIGHIGVTSAMYTAAANRLGAQLEANWAGSLSLMCELDGCLSSIVSLDGQEVSEDRTAEVEKS</sequence>
<protein>
    <submittedName>
        <fullName evidence="1">Uncharacterized protein</fullName>
    </submittedName>
</protein>
<accession>A0A8H4R5G5</accession>
<keyword evidence="2" id="KW-1185">Reference proteome</keyword>
<dbReference type="AlphaFoldDB" id="A0A8H4R5G5"/>
<dbReference type="EMBL" id="JAAMPI010001841">
    <property type="protein sequence ID" value="KAF4622758.1"/>
    <property type="molecule type" value="Genomic_DNA"/>
</dbReference>
<gene>
    <name evidence="1" type="ORF">G7Y89_g14270</name>
</gene>